<evidence type="ECO:0000313" key="2">
    <source>
        <dbReference type="Proteomes" id="UP000322873"/>
    </source>
</evidence>
<keyword evidence="2" id="KW-1185">Reference proteome</keyword>
<protein>
    <submittedName>
        <fullName evidence="1">Uncharacterized protein</fullName>
    </submittedName>
</protein>
<sequence length="70" mass="7890">MSVRKERTTKEMKKNQGMDGVLFSALASIGGHHGVTIGVERIHELVHMGYSCKEGHGRMNRWREEVEPIG</sequence>
<name>A0A5M9JTJ7_MONFR</name>
<dbReference type="AlphaFoldDB" id="A0A5M9JTJ7"/>
<evidence type="ECO:0000313" key="1">
    <source>
        <dbReference type="EMBL" id="KAA8571940.1"/>
    </source>
</evidence>
<proteinExistence type="predicted"/>
<accession>A0A5M9JTJ7</accession>
<dbReference type="EMBL" id="VICG01000005">
    <property type="protein sequence ID" value="KAA8571940.1"/>
    <property type="molecule type" value="Genomic_DNA"/>
</dbReference>
<reference evidence="1 2" key="1">
    <citation type="submission" date="2019-06" db="EMBL/GenBank/DDBJ databases">
        <title>Genome Sequence of the Brown Rot Fungal Pathogen Monilinia fructicola.</title>
        <authorList>
            <person name="De Miccolis Angelini R.M."/>
            <person name="Landi L."/>
            <person name="Abate D."/>
            <person name="Pollastro S."/>
            <person name="Romanazzi G."/>
            <person name="Faretra F."/>
        </authorList>
    </citation>
    <scope>NUCLEOTIDE SEQUENCE [LARGE SCALE GENOMIC DNA]</scope>
    <source>
        <strain evidence="1 2">Mfrc123</strain>
    </source>
</reference>
<comment type="caution">
    <text evidence="1">The sequence shown here is derived from an EMBL/GenBank/DDBJ whole genome shotgun (WGS) entry which is preliminary data.</text>
</comment>
<gene>
    <name evidence="1" type="ORF">EYC84_001885</name>
</gene>
<dbReference type="Proteomes" id="UP000322873">
    <property type="component" value="Unassembled WGS sequence"/>
</dbReference>
<organism evidence="1 2">
    <name type="scientific">Monilinia fructicola</name>
    <name type="common">Brown rot fungus</name>
    <name type="synonym">Ciboria fructicola</name>
    <dbReference type="NCBI Taxonomy" id="38448"/>
    <lineage>
        <taxon>Eukaryota</taxon>
        <taxon>Fungi</taxon>
        <taxon>Dikarya</taxon>
        <taxon>Ascomycota</taxon>
        <taxon>Pezizomycotina</taxon>
        <taxon>Leotiomycetes</taxon>
        <taxon>Helotiales</taxon>
        <taxon>Sclerotiniaceae</taxon>
        <taxon>Monilinia</taxon>
    </lineage>
</organism>